<sequence>MKHLKSIFHSRVRKSLFFTFIAVCSGLAVGCGAPDISHMKPSVSKKAAEIFITSSTQGWTTAQAVYEAEKSNLDVWVQSVKVHQLIGQIQQFHKKAPQGLAVVVGQWGNADVGSSQGPLALVPLSASTGHGKRLTVKESEVDAAYVVGYLAGLNSRFLAMPQIGLLAGISSQPSAAAMAAALAGVYQANPKCSIILQNIPSVQRSTHQSVYFPSQTSLPAPQLVLAAGTLSSAAQSWLLQSHSLVYHLSAAPLSASNDVAAFGFPGPSILPELLQRYEQNDLPTSGVLSVVTPHLVILQDKMLPVSLIQAAHQLIGQIIDGKLNPSVAWSKLPGNLQAAWNPFIQSGS</sequence>
<protein>
    <submittedName>
        <fullName evidence="1">Uncharacterized protein</fullName>
    </submittedName>
</protein>
<dbReference type="OrthoDB" id="2372076at2"/>
<keyword evidence="2" id="KW-1185">Reference proteome</keyword>
<organism evidence="1 2">
    <name type="scientific">Alicyclobacillus tolerans</name>
    <dbReference type="NCBI Taxonomy" id="90970"/>
    <lineage>
        <taxon>Bacteria</taxon>
        <taxon>Bacillati</taxon>
        <taxon>Bacillota</taxon>
        <taxon>Bacilli</taxon>
        <taxon>Bacillales</taxon>
        <taxon>Alicyclobacillaceae</taxon>
        <taxon>Alicyclobacillus</taxon>
    </lineage>
</organism>
<reference evidence="2" key="1">
    <citation type="submission" date="2016-11" db="EMBL/GenBank/DDBJ databases">
        <authorList>
            <person name="Varghese N."/>
            <person name="Submissions S."/>
        </authorList>
    </citation>
    <scope>NUCLEOTIDE SEQUENCE [LARGE SCALE GENOMIC DNA]</scope>
    <source>
        <strain evidence="2">USBA-503</strain>
    </source>
</reference>
<proteinExistence type="predicted"/>
<dbReference type="EMBL" id="FRAF01000012">
    <property type="protein sequence ID" value="SHK31782.1"/>
    <property type="molecule type" value="Genomic_DNA"/>
</dbReference>
<dbReference type="PROSITE" id="PS51257">
    <property type="entry name" value="PROKAR_LIPOPROTEIN"/>
    <property type="match status" value="1"/>
</dbReference>
<dbReference type="AlphaFoldDB" id="A0A1M6RH69"/>
<name>A0A1M6RH69_9BACL</name>
<dbReference type="Proteomes" id="UP000184016">
    <property type="component" value="Unassembled WGS sequence"/>
</dbReference>
<evidence type="ECO:0000313" key="2">
    <source>
        <dbReference type="Proteomes" id="UP000184016"/>
    </source>
</evidence>
<dbReference type="STRING" id="1830138.SAMN05443507_11211"/>
<accession>A0A1M6RH69</accession>
<evidence type="ECO:0000313" key="1">
    <source>
        <dbReference type="EMBL" id="SHK31782.1"/>
    </source>
</evidence>
<gene>
    <name evidence="1" type="ORF">SAMN05443507_11211</name>
</gene>